<dbReference type="PANTHER" id="PTHR43133">
    <property type="entry name" value="RNA POLYMERASE ECF-TYPE SIGMA FACTO"/>
    <property type="match status" value="1"/>
</dbReference>
<dbReference type="EMBL" id="MFVU01000031">
    <property type="protein sequence ID" value="OGJ01228.1"/>
    <property type="molecule type" value="Genomic_DNA"/>
</dbReference>
<dbReference type="InterPro" id="IPR013324">
    <property type="entry name" value="RNA_pol_sigma_r3/r4-like"/>
</dbReference>
<accession>A0A1F6Y4C9</accession>
<dbReference type="InterPro" id="IPR036388">
    <property type="entry name" value="WH-like_DNA-bd_sf"/>
</dbReference>
<evidence type="ECO:0008006" key="10">
    <source>
        <dbReference type="Google" id="ProtNLM"/>
    </source>
</evidence>
<evidence type="ECO:0000256" key="2">
    <source>
        <dbReference type="ARBA" id="ARBA00023015"/>
    </source>
</evidence>
<dbReference type="InterPro" id="IPR013325">
    <property type="entry name" value="RNA_pol_sigma_r2"/>
</dbReference>
<dbReference type="SUPFAM" id="SSF88659">
    <property type="entry name" value="Sigma3 and sigma4 domains of RNA polymerase sigma factors"/>
    <property type="match status" value="1"/>
</dbReference>
<dbReference type="NCBIfam" id="TIGR02937">
    <property type="entry name" value="sigma70-ECF"/>
    <property type="match status" value="1"/>
</dbReference>
<comment type="similarity">
    <text evidence="1">Belongs to the sigma-70 factor family. ECF subfamily.</text>
</comment>
<dbReference type="GO" id="GO:0006352">
    <property type="term" value="P:DNA-templated transcription initiation"/>
    <property type="evidence" value="ECO:0007669"/>
    <property type="project" value="InterPro"/>
</dbReference>
<evidence type="ECO:0000313" key="9">
    <source>
        <dbReference type="Proteomes" id="UP000178645"/>
    </source>
</evidence>
<evidence type="ECO:0000259" key="7">
    <source>
        <dbReference type="Pfam" id="PF08281"/>
    </source>
</evidence>
<evidence type="ECO:0000256" key="3">
    <source>
        <dbReference type="ARBA" id="ARBA00023082"/>
    </source>
</evidence>
<dbReference type="Gene3D" id="1.10.1740.10">
    <property type="match status" value="1"/>
</dbReference>
<dbReference type="InterPro" id="IPR007627">
    <property type="entry name" value="RNA_pol_sigma70_r2"/>
</dbReference>
<protein>
    <recommendedName>
        <fullName evidence="10">RNA polymerase sigma factor</fullName>
    </recommendedName>
</protein>
<name>A0A1F6Y4C9_9BACT</name>
<evidence type="ECO:0000313" key="8">
    <source>
        <dbReference type="EMBL" id="OGJ01228.1"/>
    </source>
</evidence>
<dbReference type="GO" id="GO:0016987">
    <property type="term" value="F:sigma factor activity"/>
    <property type="evidence" value="ECO:0007669"/>
    <property type="project" value="UniProtKB-KW"/>
</dbReference>
<dbReference type="Gene3D" id="1.10.10.10">
    <property type="entry name" value="Winged helix-like DNA-binding domain superfamily/Winged helix DNA-binding domain"/>
    <property type="match status" value="1"/>
</dbReference>
<proteinExistence type="inferred from homology"/>
<keyword evidence="2" id="KW-0805">Transcription regulation</keyword>
<dbReference type="Pfam" id="PF04542">
    <property type="entry name" value="Sigma70_r2"/>
    <property type="match status" value="1"/>
</dbReference>
<evidence type="ECO:0000256" key="4">
    <source>
        <dbReference type="ARBA" id="ARBA00023125"/>
    </source>
</evidence>
<organism evidence="8 9">
    <name type="scientific">Candidatus Nomurabacteria bacterium RIFCSPLOWO2_12_FULL_44_11</name>
    <dbReference type="NCBI Taxonomy" id="1801796"/>
    <lineage>
        <taxon>Bacteria</taxon>
        <taxon>Candidatus Nomuraibacteriota</taxon>
    </lineage>
</organism>
<dbReference type="GO" id="GO:0003677">
    <property type="term" value="F:DNA binding"/>
    <property type="evidence" value="ECO:0007669"/>
    <property type="project" value="UniProtKB-KW"/>
</dbReference>
<reference evidence="8 9" key="1">
    <citation type="journal article" date="2016" name="Nat. Commun.">
        <title>Thousands of microbial genomes shed light on interconnected biogeochemical processes in an aquifer system.</title>
        <authorList>
            <person name="Anantharaman K."/>
            <person name="Brown C.T."/>
            <person name="Hug L.A."/>
            <person name="Sharon I."/>
            <person name="Castelle C.J."/>
            <person name="Probst A.J."/>
            <person name="Thomas B.C."/>
            <person name="Singh A."/>
            <person name="Wilkins M.J."/>
            <person name="Karaoz U."/>
            <person name="Brodie E.L."/>
            <person name="Williams K.H."/>
            <person name="Hubbard S.S."/>
            <person name="Banfield J.F."/>
        </authorList>
    </citation>
    <scope>NUCLEOTIDE SEQUENCE [LARGE SCALE GENOMIC DNA]</scope>
</reference>
<keyword evidence="4" id="KW-0238">DNA-binding</keyword>
<dbReference type="Proteomes" id="UP000178645">
    <property type="component" value="Unassembled WGS sequence"/>
</dbReference>
<evidence type="ECO:0000256" key="5">
    <source>
        <dbReference type="ARBA" id="ARBA00023163"/>
    </source>
</evidence>
<dbReference type="Pfam" id="PF08281">
    <property type="entry name" value="Sigma70_r4_2"/>
    <property type="match status" value="1"/>
</dbReference>
<feature type="domain" description="RNA polymerase sigma-70 region 2" evidence="6">
    <location>
        <begin position="16"/>
        <end position="78"/>
    </location>
</feature>
<dbReference type="InterPro" id="IPR014284">
    <property type="entry name" value="RNA_pol_sigma-70_dom"/>
</dbReference>
<comment type="caution">
    <text evidence="8">The sequence shown here is derived from an EMBL/GenBank/DDBJ whole genome shotgun (WGS) entry which is preliminary data.</text>
</comment>
<keyword evidence="5" id="KW-0804">Transcription</keyword>
<dbReference type="CDD" id="cd06171">
    <property type="entry name" value="Sigma70_r4"/>
    <property type="match status" value="1"/>
</dbReference>
<sequence length="178" mass="20744">MKLDITHAFEKIYGEEADIIFRFCLVRVSNREQALDITQETFLRLWQTLLQEKEILNTKAFLFTVAHRLIIDWYRKKKSVSLDNLMQNQTNTQFDIINTMNIDSAELKAEGRYLVEKIQELRSTFQQPVYLRFVEGLSPPEIGEILGISANAASVRVNRGLLELRKKTGYDNTEDNKN</sequence>
<feature type="domain" description="RNA polymerase sigma factor 70 region 4 type 2" evidence="7">
    <location>
        <begin position="113"/>
        <end position="164"/>
    </location>
</feature>
<evidence type="ECO:0000256" key="1">
    <source>
        <dbReference type="ARBA" id="ARBA00010641"/>
    </source>
</evidence>
<dbReference type="AlphaFoldDB" id="A0A1F6Y4C9"/>
<evidence type="ECO:0000259" key="6">
    <source>
        <dbReference type="Pfam" id="PF04542"/>
    </source>
</evidence>
<gene>
    <name evidence="8" type="ORF">A3G53_03720</name>
</gene>
<dbReference type="InterPro" id="IPR039425">
    <property type="entry name" value="RNA_pol_sigma-70-like"/>
</dbReference>
<dbReference type="SUPFAM" id="SSF88946">
    <property type="entry name" value="Sigma2 domain of RNA polymerase sigma factors"/>
    <property type="match status" value="1"/>
</dbReference>
<keyword evidence="3" id="KW-0731">Sigma factor</keyword>
<dbReference type="InterPro" id="IPR013249">
    <property type="entry name" value="RNA_pol_sigma70_r4_t2"/>
</dbReference>
<dbReference type="PANTHER" id="PTHR43133:SF52">
    <property type="entry name" value="ECF RNA POLYMERASE SIGMA FACTOR SIGL"/>
    <property type="match status" value="1"/>
</dbReference>